<name>A0A4Z2IE17_9TELE</name>
<comment type="caution">
    <text evidence="1">The sequence shown here is derived from an EMBL/GenBank/DDBJ whole genome shotgun (WGS) entry which is preliminary data.</text>
</comment>
<keyword evidence="2" id="KW-1185">Reference proteome</keyword>
<dbReference type="Proteomes" id="UP000314294">
    <property type="component" value="Unassembled WGS sequence"/>
</dbReference>
<reference evidence="1 2" key="1">
    <citation type="submission" date="2019-03" db="EMBL/GenBank/DDBJ databases">
        <title>First draft genome of Liparis tanakae, snailfish: a comprehensive survey of snailfish specific genes.</title>
        <authorList>
            <person name="Kim W."/>
            <person name="Song I."/>
            <person name="Jeong J.-H."/>
            <person name="Kim D."/>
            <person name="Kim S."/>
            <person name="Ryu S."/>
            <person name="Song J.Y."/>
            <person name="Lee S.K."/>
        </authorList>
    </citation>
    <scope>NUCLEOTIDE SEQUENCE [LARGE SCALE GENOMIC DNA]</scope>
    <source>
        <tissue evidence="1">Muscle</tissue>
    </source>
</reference>
<accession>A0A4Z2IE17</accession>
<organism evidence="1 2">
    <name type="scientific">Liparis tanakae</name>
    <name type="common">Tanaka's snailfish</name>
    <dbReference type="NCBI Taxonomy" id="230148"/>
    <lineage>
        <taxon>Eukaryota</taxon>
        <taxon>Metazoa</taxon>
        <taxon>Chordata</taxon>
        <taxon>Craniata</taxon>
        <taxon>Vertebrata</taxon>
        <taxon>Euteleostomi</taxon>
        <taxon>Actinopterygii</taxon>
        <taxon>Neopterygii</taxon>
        <taxon>Teleostei</taxon>
        <taxon>Neoteleostei</taxon>
        <taxon>Acanthomorphata</taxon>
        <taxon>Eupercaria</taxon>
        <taxon>Perciformes</taxon>
        <taxon>Cottioidei</taxon>
        <taxon>Cottales</taxon>
        <taxon>Liparidae</taxon>
        <taxon>Liparis</taxon>
    </lineage>
</organism>
<sequence length="92" mass="10002">MQPGKSRMHHRQQFRLQDSLMHTFLWVVVVVLNLRGPSAEGAAASSSALQLNAHTELKMAAPSRDSRQGNRNSFCFPAAVAGGLLPLETPCC</sequence>
<protein>
    <submittedName>
        <fullName evidence="1">Uncharacterized protein</fullName>
    </submittedName>
</protein>
<gene>
    <name evidence="1" type="ORF">EYF80_013408</name>
</gene>
<evidence type="ECO:0000313" key="2">
    <source>
        <dbReference type="Proteomes" id="UP000314294"/>
    </source>
</evidence>
<evidence type="ECO:0000313" key="1">
    <source>
        <dbReference type="EMBL" id="TNN76329.1"/>
    </source>
</evidence>
<proteinExistence type="predicted"/>
<dbReference type="AlphaFoldDB" id="A0A4Z2IE17"/>
<dbReference type="EMBL" id="SRLO01000094">
    <property type="protein sequence ID" value="TNN76329.1"/>
    <property type="molecule type" value="Genomic_DNA"/>
</dbReference>